<proteinExistence type="predicted"/>
<dbReference type="Proteomes" id="UP000809829">
    <property type="component" value="Unassembled WGS sequence"/>
</dbReference>
<evidence type="ECO:0000259" key="2">
    <source>
        <dbReference type="PROSITE" id="PS51272"/>
    </source>
</evidence>
<protein>
    <recommendedName>
        <fullName evidence="2">SLH domain-containing protein</fullName>
    </recommendedName>
</protein>
<evidence type="ECO:0000313" key="4">
    <source>
        <dbReference type="Proteomes" id="UP000809829"/>
    </source>
</evidence>
<dbReference type="PROSITE" id="PS51272">
    <property type="entry name" value="SLH"/>
    <property type="match status" value="2"/>
</dbReference>
<dbReference type="PANTHER" id="PTHR43308">
    <property type="entry name" value="OUTER MEMBRANE PROTEIN ALPHA-RELATED"/>
    <property type="match status" value="1"/>
</dbReference>
<comment type="caution">
    <text evidence="3">The sequence shown here is derived from an EMBL/GenBank/DDBJ whole genome shotgun (WGS) entry which is preliminary data.</text>
</comment>
<dbReference type="PANTHER" id="PTHR43308:SF5">
    <property type="entry name" value="S-LAYER PROTEIN _ PEPTIDOGLYCAN ENDO-BETA-N-ACETYLGLUCOSAMINIDASE"/>
    <property type="match status" value="1"/>
</dbReference>
<gene>
    <name evidence="3" type="ORF">JOC83_001903</name>
</gene>
<evidence type="ECO:0000256" key="1">
    <source>
        <dbReference type="ARBA" id="ARBA00022729"/>
    </source>
</evidence>
<name>A0ABS2QU99_9BACI</name>
<dbReference type="Pfam" id="PF00395">
    <property type="entry name" value="SLH"/>
    <property type="match status" value="3"/>
</dbReference>
<dbReference type="RefSeq" id="WP_239583439.1">
    <property type="nucleotide sequence ID" value="NZ_JAFBFC010000003.1"/>
</dbReference>
<accession>A0ABS2QU99</accession>
<dbReference type="CDD" id="cd03143">
    <property type="entry name" value="A4_beta-galactosidase_middle_domain"/>
    <property type="match status" value="1"/>
</dbReference>
<feature type="domain" description="SLH" evidence="2">
    <location>
        <begin position="464"/>
        <end position="526"/>
    </location>
</feature>
<organism evidence="3 4">
    <name type="scientific">Priestia iocasae</name>
    <dbReference type="NCBI Taxonomy" id="2291674"/>
    <lineage>
        <taxon>Bacteria</taxon>
        <taxon>Bacillati</taxon>
        <taxon>Bacillota</taxon>
        <taxon>Bacilli</taxon>
        <taxon>Bacillales</taxon>
        <taxon>Bacillaceae</taxon>
        <taxon>Priestia</taxon>
    </lineage>
</organism>
<dbReference type="SUPFAM" id="SSF52317">
    <property type="entry name" value="Class I glutamine amidotransferase-like"/>
    <property type="match status" value="1"/>
</dbReference>
<dbReference type="InterPro" id="IPR029062">
    <property type="entry name" value="Class_I_gatase-like"/>
</dbReference>
<dbReference type="InterPro" id="IPR001119">
    <property type="entry name" value="SLH_dom"/>
</dbReference>
<sequence length="638" mass="71571">MKKLIIVFMIVCAFVVTPHKQHEVKAEPTTKVGVVASHFSELYPYIERPGGTYQGQTVVPKGLTSSVKNKRIKMKVMLEKLGYDVEYVNDQQLKDAKALAKFDTLVFPNTVMMSYEQRGAVKQYIKDGGGAIMAFAFARNESARFPHKETEMDITALIYDTKTWVWEWDNVSEVLQSGFVNDVVIGNYEMTNASNHPIIQETLKAHGKTSLQIENNRMEKFHYSGDWIEVIKPYPNSKVTPLLHYNKIGFSSVREHTPVNTGAAYAIEYGKGKAVWIGFSLIDYLEVASQGSTEWEMTSPKGIKEVTNKAWEGLVGGEQLQTFIQKSVDWTAAKKSTYQPTDQNTTIALTNVRAYPRSADYIVYGTMTAKNKGNIVSRGTMKAEIINPSGKVIKTYEKYVVGIEPNKSSYPEQLQLSLPKNLAPGQYTFRVTYQSGKQGKKQRTISGDQYTLTIPKSTQTANITKPTFNDVPSSHWAHHDVMQMYYSNVVKGSSGIFRPEYKTTRLEAATVLVNALNLSTVNRPNPNLRDMKPGQLGYDIVATVVDAGIFSGSNGKFNPTSYLTREQMAKILVNAFELTGSEQLPFKDIKQDQWSKEYISTLLANKVTTPNTEYRPSQHTSNAQFISFVRRSLIAGVK</sequence>
<dbReference type="InterPro" id="IPR051465">
    <property type="entry name" value="Cell_Envelope_Struct_Comp"/>
</dbReference>
<keyword evidence="4" id="KW-1185">Reference proteome</keyword>
<dbReference type="EMBL" id="JAFBFC010000003">
    <property type="protein sequence ID" value="MBM7703056.1"/>
    <property type="molecule type" value="Genomic_DNA"/>
</dbReference>
<reference evidence="3 4" key="1">
    <citation type="submission" date="2021-01" db="EMBL/GenBank/DDBJ databases">
        <title>Genomic Encyclopedia of Type Strains, Phase IV (KMG-IV): sequencing the most valuable type-strain genomes for metagenomic binning, comparative biology and taxonomic classification.</title>
        <authorList>
            <person name="Goeker M."/>
        </authorList>
    </citation>
    <scope>NUCLEOTIDE SEQUENCE [LARGE SCALE GENOMIC DNA]</scope>
    <source>
        <strain evidence="3 4">DSM 104297</strain>
    </source>
</reference>
<evidence type="ECO:0000313" key="3">
    <source>
        <dbReference type="EMBL" id="MBM7703056.1"/>
    </source>
</evidence>
<dbReference type="Gene3D" id="3.40.50.880">
    <property type="match status" value="1"/>
</dbReference>
<keyword evidence="1" id="KW-0732">Signal</keyword>
<feature type="domain" description="SLH" evidence="2">
    <location>
        <begin position="527"/>
        <end position="586"/>
    </location>
</feature>